<gene>
    <name evidence="3" type="ORF">SAMEA2070301_01758</name>
</gene>
<evidence type="ECO:0000313" key="4">
    <source>
        <dbReference type="Proteomes" id="UP000185210"/>
    </source>
</evidence>
<dbReference type="RefSeq" id="WP_052544300.1">
    <property type="nucleotide sequence ID" value="NZ_CAACXP010000006.1"/>
</dbReference>
<dbReference type="AlphaFoldDB" id="A0AB38CWQ5"/>
<feature type="transmembrane region" description="Helical" evidence="2">
    <location>
        <begin position="20"/>
        <end position="42"/>
    </location>
</feature>
<feature type="region of interest" description="Disordered" evidence="1">
    <location>
        <begin position="95"/>
        <end position="117"/>
    </location>
</feature>
<reference evidence="3 4" key="1">
    <citation type="submission" date="2016-11" db="EMBL/GenBank/DDBJ databases">
        <authorList>
            <consortium name="Pathogen Informatics"/>
        </authorList>
    </citation>
    <scope>NUCLEOTIDE SEQUENCE [LARGE SCALE GENOMIC DNA]</scope>
    <source>
        <strain evidence="3 4">104</strain>
    </source>
</reference>
<evidence type="ECO:0008006" key="5">
    <source>
        <dbReference type="Google" id="ProtNLM"/>
    </source>
</evidence>
<name>A0AB38CWQ5_9MYCO</name>
<dbReference type="Proteomes" id="UP000185210">
    <property type="component" value="Unassembled WGS sequence"/>
</dbReference>
<evidence type="ECO:0000256" key="2">
    <source>
        <dbReference type="SAM" id="Phobius"/>
    </source>
</evidence>
<keyword evidence="2" id="KW-0472">Membrane</keyword>
<accession>A0AB38CWQ5</accession>
<keyword evidence="2" id="KW-1133">Transmembrane helix</keyword>
<keyword evidence="2" id="KW-0812">Transmembrane</keyword>
<comment type="caution">
    <text evidence="3">The sequence shown here is derived from an EMBL/GenBank/DDBJ whole genome shotgun (WGS) entry which is preliminary data.</text>
</comment>
<organism evidence="3 4">
    <name type="scientific">Mycobacteroides abscessus subsp. abscessus</name>
    <dbReference type="NCBI Taxonomy" id="1185650"/>
    <lineage>
        <taxon>Bacteria</taxon>
        <taxon>Bacillati</taxon>
        <taxon>Actinomycetota</taxon>
        <taxon>Actinomycetes</taxon>
        <taxon>Mycobacteriales</taxon>
        <taxon>Mycobacteriaceae</taxon>
        <taxon>Mycobacteroides</taxon>
        <taxon>Mycobacteroides abscessus</taxon>
    </lineage>
</organism>
<dbReference type="EMBL" id="FSHM01000002">
    <property type="protein sequence ID" value="SIA64782.1"/>
    <property type="molecule type" value="Genomic_DNA"/>
</dbReference>
<sequence>MKKLVPMAIILGILGLASMVYWSAILGLLLLIIAGALGYAAYQSHANAQRRITPAAPVQPTEWADARYESRNAMADAEDAERRLTRAAVKKADKRGKAAVQRATERVQAEQAQNWIS</sequence>
<proteinExistence type="predicted"/>
<evidence type="ECO:0000313" key="3">
    <source>
        <dbReference type="EMBL" id="SIA64782.1"/>
    </source>
</evidence>
<evidence type="ECO:0000256" key="1">
    <source>
        <dbReference type="SAM" id="MobiDB-lite"/>
    </source>
</evidence>
<protein>
    <recommendedName>
        <fullName evidence="5">Transmembrane protein</fullName>
    </recommendedName>
</protein>